<accession>A0ABQ8X2Y0</accession>
<name>A0ABQ8X2Y0_9EUKA</name>
<reference evidence="2" key="1">
    <citation type="submission" date="2022-08" db="EMBL/GenBank/DDBJ databases">
        <title>Novel sulfate-reducing endosymbionts in the free-living metamonad Anaeramoeba.</title>
        <authorList>
            <person name="Jerlstrom-Hultqvist J."/>
            <person name="Cepicka I."/>
            <person name="Gallot-Lavallee L."/>
            <person name="Salas-Leiva D."/>
            <person name="Curtis B.A."/>
            <person name="Zahonova K."/>
            <person name="Pipaliya S."/>
            <person name="Dacks J."/>
            <person name="Roger A.J."/>
        </authorList>
    </citation>
    <scope>NUCLEOTIDE SEQUENCE</scope>
    <source>
        <strain evidence="2">Schooner1</strain>
    </source>
</reference>
<keyword evidence="1" id="KW-0175">Coiled coil</keyword>
<evidence type="ECO:0000313" key="3">
    <source>
        <dbReference type="Proteomes" id="UP001150062"/>
    </source>
</evidence>
<evidence type="ECO:0000313" key="2">
    <source>
        <dbReference type="EMBL" id="KAJ6226911.1"/>
    </source>
</evidence>
<protein>
    <submittedName>
        <fullName evidence="2">Uncharacterized protein</fullName>
    </submittedName>
</protein>
<evidence type="ECO:0000256" key="1">
    <source>
        <dbReference type="SAM" id="Coils"/>
    </source>
</evidence>
<dbReference type="EMBL" id="JAOAOG010000339">
    <property type="protein sequence ID" value="KAJ6226911.1"/>
    <property type="molecule type" value="Genomic_DNA"/>
</dbReference>
<feature type="coiled-coil region" evidence="1">
    <location>
        <begin position="332"/>
        <end position="380"/>
    </location>
</feature>
<gene>
    <name evidence="2" type="ORF">M0813_10448</name>
</gene>
<proteinExistence type="predicted"/>
<comment type="caution">
    <text evidence="2">The sequence shown here is derived from an EMBL/GenBank/DDBJ whole genome shotgun (WGS) entry which is preliminary data.</text>
</comment>
<dbReference type="Proteomes" id="UP001150062">
    <property type="component" value="Unassembled WGS sequence"/>
</dbReference>
<keyword evidence="3" id="KW-1185">Reference proteome</keyword>
<sequence length="406" mass="47328">MGNELPTTCAKKKIRKYLKKTHKKTHPTIVLDLNSCWIDTNVPFLNILRIKKKKIVLSQTIQSIFQQFDLSPNSQSSPEHVFLSWFRETKRLDHQPSKQKFHYKLKNGECGYAECELKFLEINSIKISEIIVTDLKLQKKDNFKNDILTNQEQLSIKKNSKLSKISSAPLILGKGNPFSDNEINNKNKRRNVLRLSSQQSVTGKSLLNVLSFNNKSTRKRLTKINTEFIPTGNHTDLETNTINIKRGDNNNNNTLKKENGEKSAVEVLDVHKIEILKIIEGSQCPETILDKNTEMINHIIEIHKKGYSSKCEEIKFLSGELFDFRKSNRNNLEILESRMYRLINQIQKEKNLKRGALDLNRKLKRNLFELKKIVQKYQKIYQDLNNPNIKEFHSFVETLSNKIMIY</sequence>
<organism evidence="2 3">
    <name type="scientific">Anaeramoeba flamelloides</name>
    <dbReference type="NCBI Taxonomy" id="1746091"/>
    <lineage>
        <taxon>Eukaryota</taxon>
        <taxon>Metamonada</taxon>
        <taxon>Anaeramoebidae</taxon>
        <taxon>Anaeramoeba</taxon>
    </lineage>
</organism>